<evidence type="ECO:0000256" key="6">
    <source>
        <dbReference type="ARBA" id="ARBA00044504"/>
    </source>
</evidence>
<dbReference type="InterPro" id="IPR036259">
    <property type="entry name" value="MFS_trans_sf"/>
</dbReference>
<dbReference type="Proteomes" id="UP001604277">
    <property type="component" value="Unassembled WGS sequence"/>
</dbReference>
<dbReference type="SUPFAM" id="SSF103473">
    <property type="entry name" value="MFS general substrate transporter"/>
    <property type="match status" value="1"/>
</dbReference>
<comment type="subcellular location">
    <subcellularLocation>
        <location evidence="1">Membrane</location>
        <topology evidence="1">Multi-pass membrane protein</topology>
    </subcellularLocation>
</comment>
<feature type="transmembrane region" description="Helical" evidence="7">
    <location>
        <begin position="70"/>
        <end position="92"/>
    </location>
</feature>
<feature type="transmembrane region" description="Helical" evidence="7">
    <location>
        <begin position="519"/>
        <end position="542"/>
    </location>
</feature>
<protein>
    <submittedName>
        <fullName evidence="8">Protein NRT1/PTR FAMILY 5.5</fullName>
    </submittedName>
</protein>
<dbReference type="Gene3D" id="1.20.1250.20">
    <property type="entry name" value="MFS general substrate transporter like domains"/>
    <property type="match status" value="1"/>
</dbReference>
<comment type="similarity">
    <text evidence="6">Belongs to the major facilitator superfamily. Phosphate:H(+) symporter (TC 2.A.1.9) family.</text>
</comment>
<evidence type="ECO:0000256" key="5">
    <source>
        <dbReference type="ARBA" id="ARBA00023136"/>
    </source>
</evidence>
<proteinExistence type="inferred from homology"/>
<gene>
    <name evidence="8" type="ORF">Fot_34402</name>
</gene>
<feature type="transmembrane region" description="Helical" evidence="7">
    <location>
        <begin position="434"/>
        <end position="458"/>
    </location>
</feature>
<evidence type="ECO:0000313" key="9">
    <source>
        <dbReference type="Proteomes" id="UP001604277"/>
    </source>
</evidence>
<keyword evidence="5 7" id="KW-0472">Membrane</keyword>
<dbReference type="EMBL" id="JBFOLJ010000010">
    <property type="protein sequence ID" value="KAL2500554.1"/>
    <property type="molecule type" value="Genomic_DNA"/>
</dbReference>
<comment type="similarity">
    <text evidence="2">Belongs to the major facilitator superfamily. Proton-dependent oligopeptide transporter (POT/PTR) (TC 2.A.17) family.</text>
</comment>
<sequence>MNSAAKQLVLGGQRRVAVIAMDKGFCVVVMNATPTADFSRKSFHYSWRQGRSWFHLVETESTKTTMFTRVLTLAWADMLAMYALWMLMVYLTDVWKLNITHASAIVNAYLGLIGILPFAMLFVADTLLGNFWMLLFSTLSFSTGMGMLTMSTPPVLANALDRCSAYDPECIGNSQHILFYAAIVLIAVGISGHAISLGNFIAEQFLDAIEMDNINGFSILTVYAGNFGTFIFTTVAVLGLPYIKPWSLRFGIPAICMVVAMVIFLSGSCRYKRNRPDGSPLTILLRVLVASASKFFKQRPVDVNHYYGVQEYAAVVHVLPPIRCWRCFEKAAIILPDRPLEQQKQNRWKLCALIEVRNAQYLIYMIPMAMAFTFGGLLSSLSHTYFIEQAKNMNHKVGSLTLPITVLFWLYAQARQHVPKLYFGFASCWPNARSYGPIVGIAVSMMLGVLCCVTAASVESRRLDVVRKHGLLDKPDDTIPMSVFWLLPQYILLGATDGVLEQSTAAFLNNYFILPWTQFMLTFTSLGQGLGCIGSVLCVYIVGKLSERGGNPSWFQGTLNESRLDKYYWTLAWLIASNIVPYIVLRFWYAHMRKKENDAPGEAQWCCCC</sequence>
<feature type="transmembrane region" description="Helical" evidence="7">
    <location>
        <begin position="362"/>
        <end position="385"/>
    </location>
</feature>
<dbReference type="PANTHER" id="PTHR11654">
    <property type="entry name" value="OLIGOPEPTIDE TRANSPORTER-RELATED"/>
    <property type="match status" value="1"/>
</dbReference>
<evidence type="ECO:0000256" key="1">
    <source>
        <dbReference type="ARBA" id="ARBA00004141"/>
    </source>
</evidence>
<feature type="transmembrane region" description="Helical" evidence="7">
    <location>
        <begin position="104"/>
        <end position="124"/>
    </location>
</feature>
<accession>A0ABD1SIK4</accession>
<evidence type="ECO:0000313" key="8">
    <source>
        <dbReference type="EMBL" id="KAL2500554.1"/>
    </source>
</evidence>
<dbReference type="GO" id="GO:0016020">
    <property type="term" value="C:membrane"/>
    <property type="evidence" value="ECO:0007669"/>
    <property type="project" value="UniProtKB-SubCell"/>
</dbReference>
<name>A0ABD1SIK4_9LAMI</name>
<feature type="transmembrane region" description="Helical" evidence="7">
    <location>
        <begin position="214"/>
        <end position="240"/>
    </location>
</feature>
<organism evidence="8 9">
    <name type="scientific">Forsythia ovata</name>
    <dbReference type="NCBI Taxonomy" id="205694"/>
    <lineage>
        <taxon>Eukaryota</taxon>
        <taxon>Viridiplantae</taxon>
        <taxon>Streptophyta</taxon>
        <taxon>Embryophyta</taxon>
        <taxon>Tracheophyta</taxon>
        <taxon>Spermatophyta</taxon>
        <taxon>Magnoliopsida</taxon>
        <taxon>eudicotyledons</taxon>
        <taxon>Gunneridae</taxon>
        <taxon>Pentapetalae</taxon>
        <taxon>asterids</taxon>
        <taxon>lamiids</taxon>
        <taxon>Lamiales</taxon>
        <taxon>Oleaceae</taxon>
        <taxon>Forsythieae</taxon>
        <taxon>Forsythia</taxon>
    </lineage>
</organism>
<dbReference type="AlphaFoldDB" id="A0ABD1SIK4"/>
<evidence type="ECO:0000256" key="2">
    <source>
        <dbReference type="ARBA" id="ARBA00005982"/>
    </source>
</evidence>
<feature type="transmembrane region" description="Helical" evidence="7">
    <location>
        <begin position="177"/>
        <end position="202"/>
    </location>
</feature>
<evidence type="ECO:0000256" key="4">
    <source>
        <dbReference type="ARBA" id="ARBA00022989"/>
    </source>
</evidence>
<feature type="transmembrane region" description="Helical" evidence="7">
    <location>
        <begin position="397"/>
        <end position="414"/>
    </location>
</feature>
<keyword evidence="4 7" id="KW-1133">Transmembrane helix</keyword>
<keyword evidence="3 7" id="KW-0812">Transmembrane</keyword>
<evidence type="ECO:0000256" key="3">
    <source>
        <dbReference type="ARBA" id="ARBA00022692"/>
    </source>
</evidence>
<feature type="transmembrane region" description="Helical" evidence="7">
    <location>
        <begin position="131"/>
        <end position="150"/>
    </location>
</feature>
<comment type="caution">
    <text evidence="8">The sequence shown here is derived from an EMBL/GenBank/DDBJ whole genome shotgun (WGS) entry which is preliminary data.</text>
</comment>
<keyword evidence="9" id="KW-1185">Reference proteome</keyword>
<reference evidence="9" key="1">
    <citation type="submission" date="2024-07" db="EMBL/GenBank/DDBJ databases">
        <title>Two chromosome-level genome assemblies of Korean endemic species Abeliophyllum distichum and Forsythia ovata (Oleaceae).</title>
        <authorList>
            <person name="Jang H."/>
        </authorList>
    </citation>
    <scope>NUCLEOTIDE SEQUENCE [LARGE SCALE GENOMIC DNA]</scope>
</reference>
<feature type="transmembrane region" description="Helical" evidence="7">
    <location>
        <begin position="567"/>
        <end position="585"/>
    </location>
</feature>
<dbReference type="Pfam" id="PF00854">
    <property type="entry name" value="PTR2"/>
    <property type="match status" value="1"/>
</dbReference>
<feature type="transmembrane region" description="Helical" evidence="7">
    <location>
        <begin position="246"/>
        <end position="266"/>
    </location>
</feature>
<dbReference type="InterPro" id="IPR000109">
    <property type="entry name" value="POT_fam"/>
</dbReference>
<evidence type="ECO:0000256" key="7">
    <source>
        <dbReference type="SAM" id="Phobius"/>
    </source>
</evidence>